<dbReference type="InterPro" id="IPR029281">
    <property type="entry name" value="FAM194_C"/>
</dbReference>
<reference evidence="3 4" key="1">
    <citation type="submission" date="2024-11" db="EMBL/GenBank/DDBJ databases">
        <title>Chromosome-level genome assembly of the freshwater bivalve Anodonta woodiana.</title>
        <authorList>
            <person name="Chen X."/>
        </authorList>
    </citation>
    <scope>NUCLEOTIDE SEQUENCE [LARGE SCALE GENOMIC DNA]</scope>
    <source>
        <strain evidence="3">MN2024</strain>
        <tissue evidence="3">Gills</tissue>
    </source>
</reference>
<dbReference type="Pfam" id="PF14977">
    <property type="entry name" value="FAM194"/>
    <property type="match status" value="1"/>
</dbReference>
<feature type="region of interest" description="Disordered" evidence="1">
    <location>
        <begin position="231"/>
        <end position="257"/>
    </location>
</feature>
<feature type="compositionally biased region" description="Low complexity" evidence="1">
    <location>
        <begin position="9"/>
        <end position="18"/>
    </location>
</feature>
<organism evidence="3 4">
    <name type="scientific">Sinanodonta woodiana</name>
    <name type="common">Chinese pond mussel</name>
    <name type="synonym">Anodonta woodiana</name>
    <dbReference type="NCBI Taxonomy" id="1069815"/>
    <lineage>
        <taxon>Eukaryota</taxon>
        <taxon>Metazoa</taxon>
        <taxon>Spiralia</taxon>
        <taxon>Lophotrochozoa</taxon>
        <taxon>Mollusca</taxon>
        <taxon>Bivalvia</taxon>
        <taxon>Autobranchia</taxon>
        <taxon>Heteroconchia</taxon>
        <taxon>Palaeoheterodonta</taxon>
        <taxon>Unionida</taxon>
        <taxon>Unionoidea</taxon>
        <taxon>Unionidae</taxon>
        <taxon>Unioninae</taxon>
        <taxon>Sinanodonta</taxon>
    </lineage>
</organism>
<evidence type="ECO:0000259" key="2">
    <source>
        <dbReference type="Pfam" id="PF14977"/>
    </source>
</evidence>
<evidence type="ECO:0000313" key="4">
    <source>
        <dbReference type="Proteomes" id="UP001634394"/>
    </source>
</evidence>
<dbReference type="PANTHER" id="PTHR23093">
    <property type="entry name" value="SIMILAR TO CHROMOSOME 3 OPEN READING FRAME 20"/>
    <property type="match status" value="1"/>
</dbReference>
<accession>A0ABD3UJ48</accession>
<comment type="caution">
    <text evidence="3">The sequence shown here is derived from an EMBL/GenBank/DDBJ whole genome shotgun (WGS) entry which is preliminary data.</text>
</comment>
<keyword evidence="4" id="KW-1185">Reference proteome</keyword>
<dbReference type="AlphaFoldDB" id="A0ABD3UJ48"/>
<feature type="compositionally biased region" description="Basic and acidic residues" evidence="1">
    <location>
        <begin position="22"/>
        <end position="42"/>
    </location>
</feature>
<feature type="compositionally biased region" description="Basic and acidic residues" evidence="1">
    <location>
        <begin position="245"/>
        <end position="256"/>
    </location>
</feature>
<name>A0ABD3UJ48_SINWO</name>
<feature type="compositionally biased region" description="Basic and acidic residues" evidence="1">
    <location>
        <begin position="101"/>
        <end position="110"/>
    </location>
</feature>
<dbReference type="PANTHER" id="PTHR23093:SF18">
    <property type="entry name" value="GLUTAMATE RICH 6"/>
    <property type="match status" value="1"/>
</dbReference>
<feature type="compositionally biased region" description="Acidic residues" evidence="1">
    <location>
        <begin position="60"/>
        <end position="76"/>
    </location>
</feature>
<proteinExistence type="predicted"/>
<feature type="domain" description="FAM194 C-terminal" evidence="2">
    <location>
        <begin position="458"/>
        <end position="660"/>
    </location>
</feature>
<evidence type="ECO:0000256" key="1">
    <source>
        <dbReference type="SAM" id="MobiDB-lite"/>
    </source>
</evidence>
<dbReference type="Proteomes" id="UP001634394">
    <property type="component" value="Unassembled WGS sequence"/>
</dbReference>
<gene>
    <name evidence="3" type="ORF">ACJMK2_019218</name>
</gene>
<protein>
    <recommendedName>
        <fullName evidence="2">FAM194 C-terminal domain-containing protein</fullName>
    </recommendedName>
</protein>
<evidence type="ECO:0000313" key="3">
    <source>
        <dbReference type="EMBL" id="KAL3848350.1"/>
    </source>
</evidence>
<dbReference type="EMBL" id="JBJQND010000016">
    <property type="protein sequence ID" value="KAL3848350.1"/>
    <property type="molecule type" value="Genomic_DNA"/>
</dbReference>
<sequence length="701" mass="78877">MDTGRRPGSASSISSVGSLPYHLRDNIMTDDLDRVEFPKEKPLPPIGTGGGDSPDKHDIEIEDHYEEENFEDDDDDRSTASPAILDTPGEGKARPKIVRSFRAEKMDEGKTSTSPTRSLRRDRKNAQRAESPATIEKFRRRTFDGQELNFVTLDTQTDWDWVYYVRETGNYRSSISTAEDEAGSPGGSPSVVGAGKTAAFNVAEDGHLDYKTSTDTPSHLLPLNDEYGIPLLDLSSDTEDTSDEESARKKTRDERNFIPSIGPPQILQYIRESEKHELQSGGADAKLPPVAEEKDLAAEILQKGICEFCGKPLLPFPTLDQQLQSDPSELYCCSQYREFVEFSMKTAIEMENARKEIKLINIKPHGHFGTKQDRKAAKEKAFLSCLTLKLIYKIFHCIVARQMKTINYQLSSVRCMEEGWTLRPPSPHDDELGDDVFTPEPFDPNLLIQGKLLERPIITKTYESGQKFLTIFPDGTGNVCILYLDIYPSGNLAILIFSISLGTYCYTIHDPENGMPIAGFDASGQGFCYYNNGSVRIYTDQFGGIELDSDGSRRRKWVWKDQVTHNHAPPFQPITFALNHNIAVRIMNQDNVVVTFNAQRRSCRFNMGTKLKMVAPENIVPQEIEEERIYLSEKKVQVAALLDKVENLLKFPNSPKIDKILPPLHISAQVHRNQKLRKEQAKAITARAIKNKKILPAVSVN</sequence>
<feature type="region of interest" description="Disordered" evidence="1">
    <location>
        <begin position="1"/>
        <end position="133"/>
    </location>
</feature>